<name>A0A7W7Y4I1_9BACT</name>
<comment type="caution">
    <text evidence="3">The sequence shown here is derived from an EMBL/GenBank/DDBJ whole genome shotgun (WGS) entry which is preliminary data.</text>
</comment>
<dbReference type="SUPFAM" id="SSF56300">
    <property type="entry name" value="Metallo-dependent phosphatases"/>
    <property type="match status" value="1"/>
</dbReference>
<gene>
    <name evidence="3" type="ORF">HNR37_001255</name>
</gene>
<reference evidence="3 4" key="1">
    <citation type="submission" date="2020-08" db="EMBL/GenBank/DDBJ databases">
        <title>Genomic Encyclopedia of Type Strains, Phase IV (KMG-IV): sequencing the most valuable type-strain genomes for metagenomic binning, comparative biology and taxonomic classification.</title>
        <authorList>
            <person name="Goeker M."/>
        </authorList>
    </citation>
    <scope>NUCLEOTIDE SEQUENCE [LARGE SCALE GENOMIC DNA]</scope>
    <source>
        <strain evidence="3 4">DSM 22071</strain>
    </source>
</reference>
<dbReference type="InterPro" id="IPR041796">
    <property type="entry name" value="Mre11_N"/>
</dbReference>
<dbReference type="InterPro" id="IPR029052">
    <property type="entry name" value="Metallo-depent_PP-like"/>
</dbReference>
<keyword evidence="1" id="KW-0378">Hydrolase</keyword>
<proteinExistence type="predicted"/>
<dbReference type="Gene3D" id="3.60.21.10">
    <property type="match status" value="1"/>
</dbReference>
<dbReference type="Proteomes" id="UP000528322">
    <property type="component" value="Unassembled WGS sequence"/>
</dbReference>
<protein>
    <submittedName>
        <fullName evidence="3">DNA repair exonuclease SbcCD nuclease subunit</fullName>
    </submittedName>
</protein>
<dbReference type="GO" id="GO:0004527">
    <property type="term" value="F:exonuclease activity"/>
    <property type="evidence" value="ECO:0007669"/>
    <property type="project" value="UniProtKB-KW"/>
</dbReference>
<dbReference type="InterPro" id="IPR050535">
    <property type="entry name" value="DNA_Repair-Maintenance_Comp"/>
</dbReference>
<dbReference type="AlphaFoldDB" id="A0A7W7Y4I1"/>
<dbReference type="CDD" id="cd00840">
    <property type="entry name" value="MPP_Mre11_N"/>
    <property type="match status" value="1"/>
</dbReference>
<dbReference type="PANTHER" id="PTHR30337:SF7">
    <property type="entry name" value="PHOSPHOESTERASE"/>
    <property type="match status" value="1"/>
</dbReference>
<sequence>MNVLAVGDMHLGRRPSRLPEPLQGQVRQLGPAGTWNRLVESALDYGVDAVLLAGDVVESSRDFFEAHRLLQQGIQRLEQAGVAVIAVAGNHDVHVLPRLAHEISGFRLLGQQGQWESTSLSASGEQLTVWGWSFPRPSFPTSPLAGVTFERSEGVQLGLLHGDRDQPGSPYAPFSSGELNASNLDGWLLGHIHKPDLLSASNPSGYLGSIAGLDPGEPGPHGPWLLRIEAGAIRHIEHWPLARLRWESLEVDVTGITDCLDLRPRILEAVRQLDQQLVAEPWPPQAVGLRLTISGQSPPGLLSPDLLSVEDRECIHQGTDSTHYFVEKVMLAIRPPVALEELAQRRDPVGLLARRMVLLDAPPENPERQQLLQQTRQQLAASAQDARWSALAPSEPDDVGTAHWLRQSGLALLEQMLAQQEQAP</sequence>
<evidence type="ECO:0000313" key="3">
    <source>
        <dbReference type="EMBL" id="MBB5021941.1"/>
    </source>
</evidence>
<dbReference type="RefSeq" id="WP_183731543.1">
    <property type="nucleotide sequence ID" value="NZ_JACHID010000006.1"/>
</dbReference>
<keyword evidence="3" id="KW-0269">Exonuclease</keyword>
<accession>A0A7W7Y4I1</accession>
<dbReference type="InterPro" id="IPR004843">
    <property type="entry name" value="Calcineurin-like_PHP"/>
</dbReference>
<organism evidence="3 4">
    <name type="scientific">Desulfurispira natronophila</name>
    <dbReference type="NCBI Taxonomy" id="682562"/>
    <lineage>
        <taxon>Bacteria</taxon>
        <taxon>Pseudomonadati</taxon>
        <taxon>Chrysiogenota</taxon>
        <taxon>Chrysiogenia</taxon>
        <taxon>Chrysiogenales</taxon>
        <taxon>Chrysiogenaceae</taxon>
        <taxon>Desulfurispira</taxon>
    </lineage>
</organism>
<dbReference type="EMBL" id="JACHID010000006">
    <property type="protein sequence ID" value="MBB5021941.1"/>
    <property type="molecule type" value="Genomic_DNA"/>
</dbReference>
<keyword evidence="3" id="KW-0540">Nuclease</keyword>
<evidence type="ECO:0000256" key="1">
    <source>
        <dbReference type="ARBA" id="ARBA00022801"/>
    </source>
</evidence>
<evidence type="ECO:0000313" key="4">
    <source>
        <dbReference type="Proteomes" id="UP000528322"/>
    </source>
</evidence>
<feature type="domain" description="Calcineurin-like phosphoesterase" evidence="2">
    <location>
        <begin position="1"/>
        <end position="194"/>
    </location>
</feature>
<evidence type="ECO:0000259" key="2">
    <source>
        <dbReference type="Pfam" id="PF00149"/>
    </source>
</evidence>
<dbReference type="PANTHER" id="PTHR30337">
    <property type="entry name" value="COMPONENT OF ATP-DEPENDENT DSDNA EXONUCLEASE"/>
    <property type="match status" value="1"/>
</dbReference>
<dbReference type="Pfam" id="PF00149">
    <property type="entry name" value="Metallophos"/>
    <property type="match status" value="1"/>
</dbReference>
<keyword evidence="4" id="KW-1185">Reference proteome</keyword>